<dbReference type="InterPro" id="IPR036390">
    <property type="entry name" value="WH_DNA-bd_sf"/>
</dbReference>
<dbReference type="PROSITE" id="PS50949">
    <property type="entry name" value="HTH_GNTR"/>
    <property type="match status" value="1"/>
</dbReference>
<evidence type="ECO:0000256" key="3">
    <source>
        <dbReference type="ARBA" id="ARBA00023163"/>
    </source>
</evidence>
<keyword evidence="3" id="KW-0804">Transcription</keyword>
<dbReference type="PANTHER" id="PTHR43537">
    <property type="entry name" value="TRANSCRIPTIONAL REGULATOR, GNTR FAMILY"/>
    <property type="match status" value="1"/>
</dbReference>
<evidence type="ECO:0000256" key="2">
    <source>
        <dbReference type="ARBA" id="ARBA00023125"/>
    </source>
</evidence>
<keyword evidence="1" id="KW-0805">Transcription regulation</keyword>
<dbReference type="SMART" id="SM00895">
    <property type="entry name" value="FCD"/>
    <property type="match status" value="1"/>
</dbReference>
<evidence type="ECO:0000313" key="5">
    <source>
        <dbReference type="EMBL" id="TJZ91355.1"/>
    </source>
</evidence>
<dbReference type="Gene3D" id="1.10.10.10">
    <property type="entry name" value="Winged helix-like DNA-binding domain superfamily/Winged helix DNA-binding domain"/>
    <property type="match status" value="1"/>
</dbReference>
<dbReference type="PRINTS" id="PR00035">
    <property type="entry name" value="HTHGNTR"/>
</dbReference>
<dbReference type="InterPro" id="IPR011711">
    <property type="entry name" value="GntR_C"/>
</dbReference>
<accession>A0A4U0R8K7</accession>
<dbReference type="GO" id="GO:0003700">
    <property type="term" value="F:DNA-binding transcription factor activity"/>
    <property type="evidence" value="ECO:0007669"/>
    <property type="project" value="InterPro"/>
</dbReference>
<organism evidence="5 6">
    <name type="scientific">Paracoccus gahaiensis</name>
    <dbReference type="NCBI Taxonomy" id="1706839"/>
    <lineage>
        <taxon>Bacteria</taxon>
        <taxon>Pseudomonadati</taxon>
        <taxon>Pseudomonadota</taxon>
        <taxon>Alphaproteobacteria</taxon>
        <taxon>Rhodobacterales</taxon>
        <taxon>Paracoccaceae</taxon>
        <taxon>Paracoccus</taxon>
    </lineage>
</organism>
<dbReference type="Pfam" id="PF00392">
    <property type="entry name" value="GntR"/>
    <property type="match status" value="1"/>
</dbReference>
<dbReference type="EMBL" id="SUNI01000010">
    <property type="protein sequence ID" value="TJZ91355.1"/>
    <property type="molecule type" value="Genomic_DNA"/>
</dbReference>
<proteinExistence type="predicted"/>
<reference evidence="5 6" key="1">
    <citation type="submission" date="2019-04" db="EMBL/GenBank/DDBJ databases">
        <authorList>
            <person name="Li J."/>
        </authorList>
    </citation>
    <scope>NUCLEOTIDE SEQUENCE [LARGE SCALE GENOMIC DNA]</scope>
    <source>
        <strain evidence="5 6">KCTC 42687</strain>
    </source>
</reference>
<dbReference type="Proteomes" id="UP000309747">
    <property type="component" value="Unassembled WGS sequence"/>
</dbReference>
<gene>
    <name evidence="5" type="ORF">FA743_11185</name>
</gene>
<evidence type="ECO:0000259" key="4">
    <source>
        <dbReference type="PROSITE" id="PS50949"/>
    </source>
</evidence>
<dbReference type="OrthoDB" id="7173258at2"/>
<dbReference type="SMART" id="SM00345">
    <property type="entry name" value="HTH_GNTR"/>
    <property type="match status" value="1"/>
</dbReference>
<dbReference type="GO" id="GO:0003677">
    <property type="term" value="F:DNA binding"/>
    <property type="evidence" value="ECO:0007669"/>
    <property type="project" value="UniProtKB-KW"/>
</dbReference>
<dbReference type="InterPro" id="IPR036388">
    <property type="entry name" value="WH-like_DNA-bd_sf"/>
</dbReference>
<dbReference type="InterPro" id="IPR000524">
    <property type="entry name" value="Tscrpt_reg_HTH_GntR"/>
</dbReference>
<dbReference type="SUPFAM" id="SSF46785">
    <property type="entry name" value="Winged helix' DNA-binding domain"/>
    <property type="match status" value="1"/>
</dbReference>
<feature type="domain" description="HTH gntR-type" evidence="4">
    <location>
        <begin position="20"/>
        <end position="88"/>
    </location>
</feature>
<name>A0A4U0R8K7_9RHOB</name>
<evidence type="ECO:0000256" key="1">
    <source>
        <dbReference type="ARBA" id="ARBA00023015"/>
    </source>
</evidence>
<dbReference type="Pfam" id="PF07729">
    <property type="entry name" value="FCD"/>
    <property type="match status" value="1"/>
</dbReference>
<dbReference type="PANTHER" id="PTHR43537:SF5">
    <property type="entry name" value="UXU OPERON TRANSCRIPTIONAL REGULATOR"/>
    <property type="match status" value="1"/>
</dbReference>
<dbReference type="CDD" id="cd07377">
    <property type="entry name" value="WHTH_GntR"/>
    <property type="match status" value="1"/>
</dbReference>
<protein>
    <submittedName>
        <fullName evidence="5">FadR family transcriptional regulator</fullName>
    </submittedName>
</protein>
<dbReference type="RefSeq" id="WP_136886196.1">
    <property type="nucleotide sequence ID" value="NZ_SUNI01000010.1"/>
</dbReference>
<dbReference type="SUPFAM" id="SSF48008">
    <property type="entry name" value="GntR ligand-binding domain-like"/>
    <property type="match status" value="1"/>
</dbReference>
<keyword evidence="2" id="KW-0238">DNA-binding</keyword>
<dbReference type="Gene3D" id="1.20.120.530">
    <property type="entry name" value="GntR ligand-binding domain-like"/>
    <property type="match status" value="1"/>
</dbReference>
<dbReference type="InterPro" id="IPR008920">
    <property type="entry name" value="TF_FadR/GntR_C"/>
</dbReference>
<comment type="caution">
    <text evidence="5">The sequence shown here is derived from an EMBL/GenBank/DDBJ whole genome shotgun (WGS) entry which is preliminary data.</text>
</comment>
<keyword evidence="6" id="KW-1185">Reference proteome</keyword>
<dbReference type="AlphaFoldDB" id="A0A4U0R8K7"/>
<evidence type="ECO:0000313" key="6">
    <source>
        <dbReference type="Proteomes" id="UP000309747"/>
    </source>
</evidence>
<sequence>MHDPVSNLPAAAGSHVPATGPTVRRVVEQLVAHIRQGDLAPGSRLPAERLLARDLGVARNTLREALDQLERQGLIDRRLGAGTFVTGAPEPGLARRTGPLHLHVMRGILEPEIARLAIMHMPQAGLDQLAAQLDLMSDRASPADFAQAEQDFLSILAESSANPLLLACYRLVLQARREAASGVMLDRHLTSERRDRIRAGHGALLQAIELRDMAEAQAVVQQMLLDEQALFTQGD</sequence>